<keyword evidence="5 7" id="KW-1133">Transmembrane helix</keyword>
<comment type="subcellular location">
    <subcellularLocation>
        <location evidence="1 7">Cell membrane</location>
        <topology evidence="1 7">Multi-pass membrane protein</topology>
    </subcellularLocation>
</comment>
<evidence type="ECO:0000256" key="7">
    <source>
        <dbReference type="RuleBase" id="RU368041"/>
    </source>
</evidence>
<gene>
    <name evidence="8" type="ORF">GW7_09737</name>
</gene>
<evidence type="ECO:0000313" key="8">
    <source>
        <dbReference type="EMBL" id="EHB17798.1"/>
    </source>
</evidence>
<dbReference type="InParanoid" id="G5C8D7"/>
<keyword evidence="4 7" id="KW-0812">Transmembrane</keyword>
<dbReference type="Proteomes" id="UP000006813">
    <property type="component" value="Unassembled WGS sequence"/>
</dbReference>
<protein>
    <recommendedName>
        <fullName evidence="7">Sodium/potassium-transporting ATPase subunit beta-1-interacting protein</fullName>
        <shortName evidence="7">Na(+)/K(+)-transporting ATPase subunit beta-1-interacting protein</shortName>
    </recommendedName>
</protein>
<dbReference type="PANTHER" id="PTHR13084">
    <property type="entry name" value="T-CELL LYMPHOMA BREAKPOINT-ASSOCIATED TARGET 1-RELATED"/>
    <property type="match status" value="1"/>
</dbReference>
<dbReference type="eggNOG" id="KOG4556">
    <property type="taxonomic scope" value="Eukaryota"/>
</dbReference>
<organism evidence="8 9">
    <name type="scientific">Heterocephalus glaber</name>
    <name type="common">Naked mole rat</name>
    <dbReference type="NCBI Taxonomy" id="10181"/>
    <lineage>
        <taxon>Eukaryota</taxon>
        <taxon>Metazoa</taxon>
        <taxon>Chordata</taxon>
        <taxon>Craniata</taxon>
        <taxon>Vertebrata</taxon>
        <taxon>Euteleostomi</taxon>
        <taxon>Mammalia</taxon>
        <taxon>Eutheria</taxon>
        <taxon>Euarchontoglires</taxon>
        <taxon>Glires</taxon>
        <taxon>Rodentia</taxon>
        <taxon>Hystricomorpha</taxon>
        <taxon>Bathyergidae</taxon>
        <taxon>Heterocephalus</taxon>
    </lineage>
</organism>
<evidence type="ECO:0000256" key="4">
    <source>
        <dbReference type="ARBA" id="ARBA00022692"/>
    </source>
</evidence>
<evidence type="ECO:0000256" key="6">
    <source>
        <dbReference type="ARBA" id="ARBA00023136"/>
    </source>
</evidence>
<dbReference type="PANTHER" id="PTHR13084:SF5">
    <property type="entry name" value="SODIUM_POTASSIUM-TRANSPORTING ATPASE SUBUNIT BETA-1-INTERACTING PROTEIN 4"/>
    <property type="match status" value="1"/>
</dbReference>
<dbReference type="InterPro" id="IPR008516">
    <property type="entry name" value="Na/K-Atpase_Interacting"/>
</dbReference>
<evidence type="ECO:0000256" key="5">
    <source>
        <dbReference type="ARBA" id="ARBA00022989"/>
    </source>
</evidence>
<dbReference type="Pfam" id="PF05640">
    <property type="entry name" value="NKAIN"/>
    <property type="match status" value="2"/>
</dbReference>
<comment type="similarity">
    <text evidence="2 7">Belongs to the NKAIN family.</text>
</comment>
<name>G5C8D7_HETGA</name>
<evidence type="ECO:0000256" key="2">
    <source>
        <dbReference type="ARBA" id="ARBA00006364"/>
    </source>
</evidence>
<proteinExistence type="inferred from homology"/>
<evidence type="ECO:0000313" key="9">
    <source>
        <dbReference type="Proteomes" id="UP000006813"/>
    </source>
</evidence>
<dbReference type="AlphaFoldDB" id="G5C8D7"/>
<dbReference type="GO" id="GO:0005886">
    <property type="term" value="C:plasma membrane"/>
    <property type="evidence" value="ECO:0007669"/>
    <property type="project" value="UniProtKB-SubCell"/>
</dbReference>
<dbReference type="EMBL" id="JH173809">
    <property type="protein sequence ID" value="EHB17798.1"/>
    <property type="molecule type" value="Genomic_DNA"/>
</dbReference>
<reference evidence="8 9" key="1">
    <citation type="journal article" date="2011" name="Nature">
        <title>Genome sequencing reveals insights into physiology and longevity of the naked mole rat.</title>
        <authorList>
            <person name="Kim E.B."/>
            <person name="Fang X."/>
            <person name="Fushan A.A."/>
            <person name="Huang Z."/>
            <person name="Lobanov A.V."/>
            <person name="Han L."/>
            <person name="Marino S.M."/>
            <person name="Sun X."/>
            <person name="Turanov A.A."/>
            <person name="Yang P."/>
            <person name="Yim S.H."/>
            <person name="Zhao X."/>
            <person name="Kasaikina M.V."/>
            <person name="Stoletzki N."/>
            <person name="Peng C."/>
            <person name="Polak P."/>
            <person name="Xiong Z."/>
            <person name="Kiezun A."/>
            <person name="Zhu Y."/>
            <person name="Chen Y."/>
            <person name="Kryukov G.V."/>
            <person name="Zhang Q."/>
            <person name="Peshkin L."/>
            <person name="Yang L."/>
            <person name="Bronson R.T."/>
            <person name="Buffenstein R."/>
            <person name="Wang B."/>
            <person name="Han C."/>
            <person name="Li Q."/>
            <person name="Chen L."/>
            <person name="Zhao W."/>
            <person name="Sunyaev S.R."/>
            <person name="Park T.J."/>
            <person name="Zhang G."/>
            <person name="Wang J."/>
            <person name="Gladyshev V.N."/>
        </authorList>
    </citation>
    <scope>NUCLEOTIDE SEQUENCE [LARGE SCALE GENOMIC DNA]</scope>
</reference>
<keyword evidence="3 7" id="KW-1003">Cell membrane</keyword>
<evidence type="ECO:0000256" key="3">
    <source>
        <dbReference type="ARBA" id="ARBA00022475"/>
    </source>
</evidence>
<keyword evidence="6 7" id="KW-0472">Membrane</keyword>
<accession>G5C8D7</accession>
<dbReference type="GO" id="GO:0002028">
    <property type="term" value="P:regulation of sodium ion transport"/>
    <property type="evidence" value="ECO:0007669"/>
    <property type="project" value="UniProtKB-UniRule"/>
</dbReference>
<comment type="caution">
    <text evidence="7">Lacks conserved residue(s) required for the propagation of feature annotation.</text>
</comment>
<feature type="transmembrane region" description="Helical" evidence="7">
    <location>
        <begin position="35"/>
        <end position="53"/>
    </location>
</feature>
<evidence type="ECO:0000256" key="1">
    <source>
        <dbReference type="ARBA" id="ARBA00004651"/>
    </source>
</evidence>
<sequence>MAPNNAEPDALSPSAQVPVRSDLAFLRHRPSQQHSVWAAAWVTWNVCIICFYLEVGGLSRLLGFVCSCYVISVLSEQEDSFDFIGGFDPSPLYHVNEKPSNLLCKQPHCLRK</sequence>